<feature type="transmembrane region" description="Helical" evidence="1">
    <location>
        <begin position="174"/>
        <end position="193"/>
    </location>
</feature>
<name>A0ABQ4BJ29_9ACTN</name>
<keyword evidence="1" id="KW-0472">Membrane</keyword>
<sequence>MQEPLSPWWSKVQDAAQLLASQLNASVGHAARVGEYTSPPGSPPPRRRRRPASLRHLAEVIRSHRLAPGMSIDKDDVAGVLAGDLRRITEPALVVAVARASHVIAGVPFDELAADRLVVASAHVAALIDAARQADEKAPRAVPAPRSAGAGQPAREPVVIDAYFTTRRPGRPRALVAGAVSAIVLTVVLMLVLRHEQPHERSSAVPPAATTVVGVTPLEHGHAEDDYLNARPLQDALERGFTSVEADVFLRDGTLVLCHHVDGDDCEDKRDNRVTAESLESVYLQGLSARVNATGGRVYPGYDQPVALFVEIKCVEVVGGGCTLPADPAAAAADPNNPLVVAEKIMSVLAPYRGMLFHTGQWGPVQLVISGSHNDEQVPASAGGHDSVRGLLGRQTDRYAFLDGSFAADGDQYNADLVPVISFADPDTRDDCTYDDSRSIQTVHWDDIIGAQTTGHHVRVWDERDCPDRSRSWTDAIYGSVDYLSSSHPSLLQDWLTHHVVGGGGGHCAVPAWIATVRLRGQNCTLRAGTVPVMSRPDRASSRVGTVAGGGSHWFLGQQPGESNTVGAATNFWWAYTRADNGQWGWVSLVYFADGGLDQSADGLQYGCYDVRAGEPDHCHPLGPG</sequence>
<comment type="caution">
    <text evidence="2">The sequence shown here is derived from an EMBL/GenBank/DDBJ whole genome shotgun (WGS) entry which is preliminary data.</text>
</comment>
<evidence type="ECO:0008006" key="4">
    <source>
        <dbReference type="Google" id="ProtNLM"/>
    </source>
</evidence>
<organism evidence="2 3">
    <name type="scientific">Actinoplanes palleronii</name>
    <dbReference type="NCBI Taxonomy" id="113570"/>
    <lineage>
        <taxon>Bacteria</taxon>
        <taxon>Bacillati</taxon>
        <taxon>Actinomycetota</taxon>
        <taxon>Actinomycetes</taxon>
        <taxon>Micromonosporales</taxon>
        <taxon>Micromonosporaceae</taxon>
        <taxon>Actinoplanes</taxon>
    </lineage>
</organism>
<evidence type="ECO:0000256" key="1">
    <source>
        <dbReference type="SAM" id="Phobius"/>
    </source>
</evidence>
<protein>
    <recommendedName>
        <fullName evidence="4">GP-PDE domain-containing protein</fullName>
    </recommendedName>
</protein>
<dbReference type="EMBL" id="BOMS01000108">
    <property type="protein sequence ID" value="GIE70682.1"/>
    <property type="molecule type" value="Genomic_DNA"/>
</dbReference>
<keyword evidence="3" id="KW-1185">Reference proteome</keyword>
<accession>A0ABQ4BJ29</accession>
<dbReference type="RefSeq" id="WP_203828684.1">
    <property type="nucleotide sequence ID" value="NZ_BAAATY010000029.1"/>
</dbReference>
<gene>
    <name evidence="2" type="ORF">Apa02nite_067900</name>
</gene>
<evidence type="ECO:0000313" key="2">
    <source>
        <dbReference type="EMBL" id="GIE70682.1"/>
    </source>
</evidence>
<keyword evidence="1" id="KW-1133">Transmembrane helix</keyword>
<dbReference type="Proteomes" id="UP000624709">
    <property type="component" value="Unassembled WGS sequence"/>
</dbReference>
<proteinExistence type="predicted"/>
<keyword evidence="1" id="KW-0812">Transmembrane</keyword>
<evidence type="ECO:0000313" key="3">
    <source>
        <dbReference type="Proteomes" id="UP000624709"/>
    </source>
</evidence>
<reference evidence="2 3" key="1">
    <citation type="submission" date="2021-01" db="EMBL/GenBank/DDBJ databases">
        <title>Whole genome shotgun sequence of Actinoplanes palleronii NBRC 14916.</title>
        <authorList>
            <person name="Komaki H."/>
            <person name="Tamura T."/>
        </authorList>
    </citation>
    <scope>NUCLEOTIDE SEQUENCE [LARGE SCALE GENOMIC DNA]</scope>
    <source>
        <strain evidence="2 3">NBRC 14916</strain>
    </source>
</reference>